<comment type="caution">
    <text evidence="4">The sequence shown here is derived from an EMBL/GenBank/DDBJ whole genome shotgun (WGS) entry which is preliminary data.</text>
</comment>
<organism evidence="4 5">
    <name type="scientific">Fusarium flagelliforme</name>
    <dbReference type="NCBI Taxonomy" id="2675880"/>
    <lineage>
        <taxon>Eukaryota</taxon>
        <taxon>Fungi</taxon>
        <taxon>Dikarya</taxon>
        <taxon>Ascomycota</taxon>
        <taxon>Pezizomycotina</taxon>
        <taxon>Sordariomycetes</taxon>
        <taxon>Hypocreomycetidae</taxon>
        <taxon>Hypocreales</taxon>
        <taxon>Nectriaceae</taxon>
        <taxon>Fusarium</taxon>
        <taxon>Fusarium incarnatum-equiseti species complex</taxon>
    </lineage>
</organism>
<dbReference type="STRING" id="2594813.A0A395MXU1"/>
<gene>
    <name evidence="4" type="ORF">FIE12Z_3696</name>
</gene>
<accession>A0A395MXU1</accession>
<proteinExistence type="predicted"/>
<dbReference type="AlphaFoldDB" id="A0A395MXU1"/>
<dbReference type="Pfam" id="PF24803">
    <property type="entry name" value="DUF7704"/>
    <property type="match status" value="1"/>
</dbReference>
<dbReference type="Gene3D" id="1.10.10.60">
    <property type="entry name" value="Homeodomain-like"/>
    <property type="match status" value="1"/>
</dbReference>
<evidence type="ECO:0000313" key="4">
    <source>
        <dbReference type="EMBL" id="RFN52029.1"/>
    </source>
</evidence>
<keyword evidence="2" id="KW-0472">Membrane</keyword>
<feature type="compositionally biased region" description="Acidic residues" evidence="1">
    <location>
        <begin position="248"/>
        <end position="257"/>
    </location>
</feature>
<feature type="transmembrane region" description="Helical" evidence="2">
    <location>
        <begin position="12"/>
        <end position="35"/>
    </location>
</feature>
<feature type="compositionally biased region" description="Polar residues" evidence="1">
    <location>
        <begin position="175"/>
        <end position="190"/>
    </location>
</feature>
<dbReference type="EMBL" id="PXXK01000080">
    <property type="protein sequence ID" value="RFN52029.1"/>
    <property type="molecule type" value="Genomic_DNA"/>
</dbReference>
<dbReference type="PANTHER" id="PTHR37019:SF2">
    <property type="entry name" value="EXPERA DOMAIN-CONTAINING PROTEIN"/>
    <property type="match status" value="1"/>
</dbReference>
<feature type="domain" description="DUF7704" evidence="3">
    <location>
        <begin position="2"/>
        <end position="144"/>
    </location>
</feature>
<feature type="compositionally biased region" description="Basic and acidic residues" evidence="1">
    <location>
        <begin position="651"/>
        <end position="666"/>
    </location>
</feature>
<reference evidence="4 5" key="1">
    <citation type="journal article" date="2018" name="PLoS Pathog.">
        <title>Evolution of structural diversity of trichothecenes, a family of toxins produced by plant pathogenic and entomopathogenic fungi.</title>
        <authorList>
            <person name="Proctor R.H."/>
            <person name="McCormick S.P."/>
            <person name="Kim H.S."/>
            <person name="Cardoza R.E."/>
            <person name="Stanley A.M."/>
            <person name="Lindo L."/>
            <person name="Kelly A."/>
            <person name="Brown D.W."/>
            <person name="Lee T."/>
            <person name="Vaughan M.M."/>
            <person name="Alexander N.J."/>
            <person name="Busman M."/>
            <person name="Gutierrez S."/>
        </authorList>
    </citation>
    <scope>NUCLEOTIDE SEQUENCE [LARGE SCALE GENOMIC DNA]</scope>
    <source>
        <strain evidence="4 5">NRRL 13405</strain>
    </source>
</reference>
<feature type="compositionally biased region" description="Acidic residues" evidence="1">
    <location>
        <begin position="219"/>
        <end position="229"/>
    </location>
</feature>
<name>A0A395MXU1_9HYPO</name>
<evidence type="ECO:0000256" key="2">
    <source>
        <dbReference type="SAM" id="Phobius"/>
    </source>
</evidence>
<keyword evidence="5" id="KW-1185">Reference proteome</keyword>
<dbReference type="InterPro" id="IPR056121">
    <property type="entry name" value="DUF7704"/>
</dbReference>
<feature type="compositionally biased region" description="Low complexity" evidence="1">
    <location>
        <begin position="690"/>
        <end position="699"/>
    </location>
</feature>
<evidence type="ECO:0000256" key="1">
    <source>
        <dbReference type="SAM" id="MobiDB-lite"/>
    </source>
</evidence>
<sequence length="852" mass="96264">MASSLPTFPRIVFTIIEPISLVVGFVGAVIDPAWFINEQVPQSKEFGASGNSIIVTWQLGNLYLLLGFLGIAILSTTNETKVVRAYLIALWLGDVGHIGFSSYGLGWDMLMSLPKWNATTWGNIAMTLFLFFTRTAYLTGLFGKETVTLFAPKKDMYTRSNDPAPAARTTREGRVSQTKPPASIKQNRVLQTDPVARRNAPLWARRDSSIATNPVRPDDETEFFEDEDDKSQHEEPENQDGVANIPSEESDYAPDFDPETLKNLKILEQSVPDLARAADSLYTYLQQESLNDEVFQGCLDMKRRAFYNLRNDFKELGQPCEGGFVDFASFIAVGSTQQQKPLVAQIARVNTVIAYDEIHDVEDGEASEIFTFLKTLNQTFPDYFILDPDMFQHPEVILNLRTWLVVEAMSRTEGESNANELLVEFFCDPRKIEELDSFEEKKNYPMLLAGQYFRELGASHDINADELCSTRIMEIGHAIKKKGKGRAIAQLTEKYPLQELLINLRAALDAMHKVLTYEESVRAGTQPPYPDQQIIVESQSDVFGSESQSIIRAETEEVEPSLFVNKRSLLALERGIRASSALSPSNEQLVEARSSVPRDYHEDSNADLMRSSFPPASSFRLVTEGGKDQHRGHKRPRDLTVEDDDDDAFETDDRRVDPAKRDDLRRKMPPPPRPESISRPPPRRVPVPTSPRSVPPTIVREPFQGSALQAVERPSSSSIGHFEALKIAASQRRREALMADPERQVSRQRVPWSDNDSLLLIECIKEWGVRWSTIQSQGQHLFEHPRNQQAYRDRARNIKTELLILDRVLPPNFNDVALGNKEIIKIQSIGKNPYRKEEDIDADGNPVNTELR</sequence>
<feature type="compositionally biased region" description="Pro residues" evidence="1">
    <location>
        <begin position="669"/>
        <end position="689"/>
    </location>
</feature>
<keyword evidence="2" id="KW-0812">Transmembrane</keyword>
<protein>
    <recommendedName>
        <fullName evidence="3">DUF7704 domain-containing protein</fullName>
    </recommendedName>
</protein>
<dbReference type="Proteomes" id="UP000265631">
    <property type="component" value="Unassembled WGS sequence"/>
</dbReference>
<feature type="transmembrane region" description="Helical" evidence="2">
    <location>
        <begin position="55"/>
        <end position="74"/>
    </location>
</feature>
<evidence type="ECO:0000259" key="3">
    <source>
        <dbReference type="Pfam" id="PF24803"/>
    </source>
</evidence>
<feature type="compositionally biased region" description="Acidic residues" evidence="1">
    <location>
        <begin position="641"/>
        <end position="650"/>
    </location>
</feature>
<dbReference type="PANTHER" id="PTHR37019">
    <property type="entry name" value="CHROMOSOME 1, WHOLE GENOME SHOTGUN SEQUENCE"/>
    <property type="match status" value="1"/>
</dbReference>
<feature type="region of interest" description="Disordered" evidence="1">
    <location>
        <begin position="158"/>
        <end position="257"/>
    </location>
</feature>
<evidence type="ECO:0000313" key="5">
    <source>
        <dbReference type="Proteomes" id="UP000265631"/>
    </source>
</evidence>
<keyword evidence="2" id="KW-1133">Transmembrane helix</keyword>
<feature type="transmembrane region" description="Helical" evidence="2">
    <location>
        <begin position="86"/>
        <end position="104"/>
    </location>
</feature>
<feature type="region of interest" description="Disordered" evidence="1">
    <location>
        <begin position="581"/>
        <end position="699"/>
    </location>
</feature>